<feature type="domain" description="Polymerase nucleotidyl transferase" evidence="4">
    <location>
        <begin position="339"/>
        <end position="420"/>
    </location>
</feature>
<evidence type="ECO:0000256" key="2">
    <source>
        <dbReference type="ARBA" id="ARBA00022803"/>
    </source>
</evidence>
<dbReference type="AlphaFoldDB" id="A0A1L9QQP1"/>
<evidence type="ECO:0000256" key="1">
    <source>
        <dbReference type="ARBA" id="ARBA00022737"/>
    </source>
</evidence>
<reference evidence="5" key="1">
    <citation type="submission" date="2016-10" db="EMBL/GenBank/DDBJ databases">
        <title>CRISPR-Cas defence system in Roseofilum reptotaenium: evidence of a bacteriophage-cyanobacterium arms race in the coral black band disease.</title>
        <authorList>
            <person name="Buerger P."/>
            <person name="Wood-Charlson E.M."/>
            <person name="Weynberg K.D."/>
            <person name="Willis B."/>
            <person name="Van Oppen M.J."/>
        </authorList>
    </citation>
    <scope>NUCLEOTIDE SEQUENCE [LARGE SCALE GENOMIC DNA]</scope>
    <source>
        <strain evidence="5">AO1-A</strain>
    </source>
</reference>
<feature type="repeat" description="TPR" evidence="3">
    <location>
        <begin position="229"/>
        <end position="262"/>
    </location>
</feature>
<dbReference type="Proteomes" id="UP000183940">
    <property type="component" value="Unassembled WGS sequence"/>
</dbReference>
<dbReference type="GO" id="GO:0016779">
    <property type="term" value="F:nucleotidyltransferase activity"/>
    <property type="evidence" value="ECO:0007669"/>
    <property type="project" value="InterPro"/>
</dbReference>
<evidence type="ECO:0000259" key="4">
    <source>
        <dbReference type="Pfam" id="PF01909"/>
    </source>
</evidence>
<comment type="caution">
    <text evidence="5">The sequence shown here is derived from an EMBL/GenBank/DDBJ whole genome shotgun (WGS) entry which is preliminary data.</text>
</comment>
<evidence type="ECO:0000313" key="5">
    <source>
        <dbReference type="EMBL" id="OJJ25000.1"/>
    </source>
</evidence>
<keyword evidence="6" id="KW-1185">Reference proteome</keyword>
<sequence>MTKSWTDFQELGRWSGENVEVIADLLRALRRKKGFRLFFVQCSPAKGRRVIRDLRERFSQKRIVEIELSRESETLYPELRERHQTERFEIACITGVEQTLYSYEDTKRLAGWTTEEIYNYSWKGVPPLLSHLNRQREMFEAHLPIGLVFLVPHFVIDYLIQRAPDFFDWRSGFLKLVESPDELEQACQELVGADYQEYLNFTPEQEIARILEIKDKFTQLSPWNYEQKSKLLTEQGLIFQSNQDYKKALESYDHALQLQPDNQLAWNRQGSALSQLQRYEEAVKSYNRALQLQADFQSAWHNQGVGLSKLQRYEEALESGSLARQRPMNEILQAHKREILAIASQHGAYNIRVFGSVARNEANADSDIDFLVDYDSTKRSPWFPCGLQQDLEALLQCPVDIATPAMLKPRIRERVLQEAIPLESATDRHLDRL</sequence>
<evidence type="ECO:0000256" key="3">
    <source>
        <dbReference type="PROSITE-ProRule" id="PRU00339"/>
    </source>
</evidence>
<dbReference type="InterPro" id="IPR002934">
    <property type="entry name" value="Polymerase_NTP_transf_dom"/>
</dbReference>
<accession>A0A1L9QQP1</accession>
<keyword evidence="2 3" id="KW-0802">TPR repeat</keyword>
<dbReference type="SUPFAM" id="SSF81301">
    <property type="entry name" value="Nucleotidyltransferase"/>
    <property type="match status" value="1"/>
</dbReference>
<proteinExistence type="predicted"/>
<dbReference type="EMBL" id="MLAW01000023">
    <property type="protein sequence ID" value="OJJ25000.1"/>
    <property type="molecule type" value="Genomic_DNA"/>
</dbReference>
<feature type="repeat" description="TPR" evidence="3">
    <location>
        <begin position="263"/>
        <end position="296"/>
    </location>
</feature>
<dbReference type="CDD" id="cd05403">
    <property type="entry name" value="NT_KNTase_like"/>
    <property type="match status" value="1"/>
</dbReference>
<dbReference type="Gene3D" id="1.25.40.10">
    <property type="entry name" value="Tetratricopeptide repeat domain"/>
    <property type="match status" value="1"/>
</dbReference>
<dbReference type="Pfam" id="PF13432">
    <property type="entry name" value="TPR_16"/>
    <property type="match status" value="1"/>
</dbReference>
<dbReference type="PROSITE" id="PS50005">
    <property type="entry name" value="TPR"/>
    <property type="match status" value="2"/>
</dbReference>
<dbReference type="PROSITE" id="PS50293">
    <property type="entry name" value="TPR_REGION"/>
    <property type="match status" value="1"/>
</dbReference>
<gene>
    <name evidence="5" type="ORF">BI308_14075</name>
</gene>
<dbReference type="PANTHER" id="PTHR44943:SF4">
    <property type="entry name" value="TPR REPEAT-CONTAINING PROTEIN MJ0798"/>
    <property type="match status" value="1"/>
</dbReference>
<organism evidence="5 6">
    <name type="scientific">Roseofilum reptotaenium AO1-A</name>
    <dbReference type="NCBI Taxonomy" id="1925591"/>
    <lineage>
        <taxon>Bacteria</taxon>
        <taxon>Bacillati</taxon>
        <taxon>Cyanobacteriota</taxon>
        <taxon>Cyanophyceae</taxon>
        <taxon>Desertifilales</taxon>
        <taxon>Desertifilaceae</taxon>
        <taxon>Roseofilum</taxon>
    </lineage>
</organism>
<keyword evidence="1" id="KW-0677">Repeat</keyword>
<dbReference type="PANTHER" id="PTHR44943">
    <property type="entry name" value="CELLULOSE SYNTHASE OPERON PROTEIN C"/>
    <property type="match status" value="1"/>
</dbReference>
<dbReference type="InterPro" id="IPR019734">
    <property type="entry name" value="TPR_rpt"/>
</dbReference>
<dbReference type="SUPFAM" id="SSF48452">
    <property type="entry name" value="TPR-like"/>
    <property type="match status" value="1"/>
</dbReference>
<dbReference type="SMART" id="SM00028">
    <property type="entry name" value="TPR"/>
    <property type="match status" value="2"/>
</dbReference>
<dbReference type="InterPro" id="IPR043519">
    <property type="entry name" value="NT_sf"/>
</dbReference>
<dbReference type="InterPro" id="IPR051685">
    <property type="entry name" value="Ycf3/AcsC/BcsC/TPR_MFPF"/>
</dbReference>
<dbReference type="InterPro" id="IPR011990">
    <property type="entry name" value="TPR-like_helical_dom_sf"/>
</dbReference>
<evidence type="ECO:0000313" key="6">
    <source>
        <dbReference type="Proteomes" id="UP000183940"/>
    </source>
</evidence>
<dbReference type="Gene3D" id="3.30.460.10">
    <property type="entry name" value="Beta Polymerase, domain 2"/>
    <property type="match status" value="1"/>
</dbReference>
<name>A0A1L9QQP1_9CYAN</name>
<protein>
    <recommendedName>
        <fullName evidence="4">Polymerase nucleotidyl transferase domain-containing protein</fullName>
    </recommendedName>
</protein>
<dbReference type="Pfam" id="PF01909">
    <property type="entry name" value="NTP_transf_2"/>
    <property type="match status" value="1"/>
</dbReference>
<dbReference type="STRING" id="1925591.BI308_14075"/>